<evidence type="ECO:0000256" key="1">
    <source>
        <dbReference type="ARBA" id="ARBA00022679"/>
    </source>
</evidence>
<name>A0A2W1JHA6_9CYAN</name>
<keyword evidence="3 8" id="KW-0418">Kinase</keyword>
<dbReference type="PROSITE" id="PS50011">
    <property type="entry name" value="PROTEIN_KINASE_DOM"/>
    <property type="match status" value="1"/>
</dbReference>
<dbReference type="GO" id="GO:0004674">
    <property type="term" value="F:protein serine/threonine kinase activity"/>
    <property type="evidence" value="ECO:0007669"/>
    <property type="project" value="UniProtKB-EC"/>
</dbReference>
<dbReference type="InterPro" id="IPR017441">
    <property type="entry name" value="Protein_kinase_ATP_BS"/>
</dbReference>
<feature type="region of interest" description="Disordered" evidence="6">
    <location>
        <begin position="300"/>
        <end position="345"/>
    </location>
</feature>
<dbReference type="InterPro" id="IPR011009">
    <property type="entry name" value="Kinase-like_dom_sf"/>
</dbReference>
<feature type="domain" description="Protein kinase" evidence="7">
    <location>
        <begin position="17"/>
        <end position="301"/>
    </location>
</feature>
<sequence>MASQADPNLGQLLLNRYRLAKLVGQGSMGRVYLAEDQTLDGVPVAAKFLSQALLSEKMKTRFAQEARTGAKLGHRSNHIVRVIDYGVNHADVPFYIMEYMESGGSLSDLIATKPLVLDRFLNLMRQVCLGLQAAHAGIKLDGQLYQVVHRDIKPSNVFIIPDPALGELAKVLDFGIAQFLSDGIEGTQNRSFMGTLAYASPEQIEGQDIDGRSDIYSLGITMFEVLTGRMPVEPATNSIGSWYKAHRSQSPRKFSEVAPHLQLPETLVDLIMGCLEKGPANRPQNMAEILDVLQLLDHPTPVDPSPVREPRVEPALPNQQTPEPVLEPVPEPAAKEKSAHGPATPNPQQLIWSIEGAGWDVQWPADKPIKDIVFPSVLESEHQEAIGLWMMLSRNEIQQRLLNARYNQFLCTMQPHPMILWITTLYDRSLGARWLPCYLDLKHARGRKIANLLSQTGYYPVLFFAREDPEQPANVRTFSIAPDQRVRFQEWLQQSKHALSVDSSMTSKRLLKAELEKNKPKILRKLQLSQGQSIASLFS</sequence>
<dbReference type="InterPro" id="IPR000719">
    <property type="entry name" value="Prot_kinase_dom"/>
</dbReference>
<keyword evidence="4 5" id="KW-0067">ATP-binding</keyword>
<dbReference type="RefSeq" id="WP_110986539.1">
    <property type="nucleotide sequence ID" value="NZ_CAWNWM010000007.1"/>
</dbReference>
<dbReference type="Gene3D" id="3.30.200.20">
    <property type="entry name" value="Phosphorylase Kinase, domain 1"/>
    <property type="match status" value="1"/>
</dbReference>
<dbReference type="EMBL" id="PQWO01000007">
    <property type="protein sequence ID" value="PZD72950.1"/>
    <property type="molecule type" value="Genomic_DNA"/>
</dbReference>
<feature type="binding site" evidence="5">
    <location>
        <position position="47"/>
    </location>
    <ligand>
        <name>ATP</name>
        <dbReference type="ChEBI" id="CHEBI:30616"/>
    </ligand>
</feature>
<dbReference type="Pfam" id="PF00069">
    <property type="entry name" value="Pkinase"/>
    <property type="match status" value="1"/>
</dbReference>
<organism evidence="8 9">
    <name type="scientific">Acaryochloris thomasi RCC1774</name>
    <dbReference type="NCBI Taxonomy" id="1764569"/>
    <lineage>
        <taxon>Bacteria</taxon>
        <taxon>Bacillati</taxon>
        <taxon>Cyanobacteriota</taxon>
        <taxon>Cyanophyceae</taxon>
        <taxon>Acaryochloridales</taxon>
        <taxon>Acaryochloridaceae</taxon>
        <taxon>Acaryochloris</taxon>
        <taxon>Acaryochloris thomasi</taxon>
    </lineage>
</organism>
<reference evidence="8 9" key="1">
    <citation type="journal article" date="2018" name="Sci. Rep.">
        <title>A novel species of the marine cyanobacterium Acaryochloris with a unique pigment content and lifestyle.</title>
        <authorList>
            <person name="Partensky F."/>
            <person name="Six C."/>
            <person name="Ratin M."/>
            <person name="Garczarek L."/>
            <person name="Vaulot D."/>
            <person name="Probert I."/>
            <person name="Calteau A."/>
            <person name="Gourvil P."/>
            <person name="Marie D."/>
            <person name="Grebert T."/>
            <person name="Bouchier C."/>
            <person name="Le Panse S."/>
            <person name="Gachenot M."/>
            <person name="Rodriguez F."/>
            <person name="Garrido J.L."/>
        </authorList>
    </citation>
    <scope>NUCLEOTIDE SEQUENCE [LARGE SCALE GENOMIC DNA]</scope>
    <source>
        <strain evidence="8 9">RCC1774</strain>
    </source>
</reference>
<keyword evidence="2 5" id="KW-0547">Nucleotide-binding</keyword>
<dbReference type="GO" id="GO:0005524">
    <property type="term" value="F:ATP binding"/>
    <property type="evidence" value="ECO:0007669"/>
    <property type="project" value="UniProtKB-UniRule"/>
</dbReference>
<evidence type="ECO:0000259" key="7">
    <source>
        <dbReference type="PROSITE" id="PS50011"/>
    </source>
</evidence>
<gene>
    <name evidence="8" type="primary">spkA_1</name>
    <name evidence="8" type="ORF">C1752_02841</name>
</gene>
<evidence type="ECO:0000256" key="3">
    <source>
        <dbReference type="ARBA" id="ARBA00022777"/>
    </source>
</evidence>
<evidence type="ECO:0000313" key="9">
    <source>
        <dbReference type="Proteomes" id="UP000248857"/>
    </source>
</evidence>
<dbReference type="Proteomes" id="UP000248857">
    <property type="component" value="Unassembled WGS sequence"/>
</dbReference>
<dbReference type="CDD" id="cd14014">
    <property type="entry name" value="STKc_PknB_like"/>
    <property type="match status" value="1"/>
</dbReference>
<protein>
    <submittedName>
        <fullName evidence="8">Serine/threonine-protein kinase A</fullName>
        <ecNumber evidence="8">2.7.11.1</ecNumber>
    </submittedName>
</protein>
<evidence type="ECO:0000256" key="5">
    <source>
        <dbReference type="PROSITE-ProRule" id="PRU10141"/>
    </source>
</evidence>
<dbReference type="SUPFAM" id="SSF56112">
    <property type="entry name" value="Protein kinase-like (PK-like)"/>
    <property type="match status" value="1"/>
</dbReference>
<dbReference type="Gene3D" id="1.10.510.10">
    <property type="entry name" value="Transferase(Phosphotransferase) domain 1"/>
    <property type="match status" value="1"/>
</dbReference>
<keyword evidence="9" id="KW-1185">Reference proteome</keyword>
<dbReference type="EC" id="2.7.11.1" evidence="8"/>
<dbReference type="PANTHER" id="PTHR43289">
    <property type="entry name" value="MITOGEN-ACTIVATED PROTEIN KINASE KINASE KINASE 20-RELATED"/>
    <property type="match status" value="1"/>
</dbReference>
<keyword evidence="1 8" id="KW-0808">Transferase</keyword>
<comment type="caution">
    <text evidence="8">The sequence shown here is derived from an EMBL/GenBank/DDBJ whole genome shotgun (WGS) entry which is preliminary data.</text>
</comment>
<accession>A0A2W1JHA6</accession>
<evidence type="ECO:0000313" key="8">
    <source>
        <dbReference type="EMBL" id="PZD72950.1"/>
    </source>
</evidence>
<evidence type="ECO:0000256" key="4">
    <source>
        <dbReference type="ARBA" id="ARBA00022840"/>
    </source>
</evidence>
<proteinExistence type="predicted"/>
<evidence type="ECO:0000256" key="2">
    <source>
        <dbReference type="ARBA" id="ARBA00022741"/>
    </source>
</evidence>
<dbReference type="PANTHER" id="PTHR43289:SF34">
    <property type="entry name" value="SERINE_THREONINE-PROTEIN KINASE YBDM-RELATED"/>
    <property type="match status" value="1"/>
</dbReference>
<dbReference type="PROSITE" id="PS00107">
    <property type="entry name" value="PROTEIN_KINASE_ATP"/>
    <property type="match status" value="1"/>
</dbReference>
<dbReference type="PROSITE" id="PS00108">
    <property type="entry name" value="PROTEIN_KINASE_ST"/>
    <property type="match status" value="1"/>
</dbReference>
<dbReference type="InterPro" id="IPR008271">
    <property type="entry name" value="Ser/Thr_kinase_AS"/>
</dbReference>
<evidence type="ECO:0000256" key="6">
    <source>
        <dbReference type="SAM" id="MobiDB-lite"/>
    </source>
</evidence>
<dbReference type="SMART" id="SM00220">
    <property type="entry name" value="S_TKc"/>
    <property type="match status" value="1"/>
</dbReference>
<dbReference type="AlphaFoldDB" id="A0A2W1JHA6"/>
<dbReference type="OrthoDB" id="9788659at2"/>